<dbReference type="GO" id="GO:0003677">
    <property type="term" value="F:DNA binding"/>
    <property type="evidence" value="ECO:0007669"/>
    <property type="project" value="TreeGrafter"/>
</dbReference>
<feature type="compositionally biased region" description="Basic and acidic residues" evidence="7">
    <location>
        <begin position="1206"/>
        <end position="1221"/>
    </location>
</feature>
<accession>A0A7I8XBD9</accession>
<evidence type="ECO:0000256" key="2">
    <source>
        <dbReference type="ARBA" id="ARBA00006178"/>
    </source>
</evidence>
<evidence type="ECO:0000256" key="1">
    <source>
        <dbReference type="ARBA" id="ARBA00004123"/>
    </source>
</evidence>
<comment type="caution">
    <text evidence="9">The sequence shown here is derived from an EMBL/GenBank/DDBJ whole genome shotgun (WGS) entry which is preliminary data.</text>
</comment>
<feature type="region of interest" description="Disordered" evidence="7">
    <location>
        <begin position="886"/>
        <end position="922"/>
    </location>
</feature>
<feature type="coiled-coil region" evidence="6">
    <location>
        <begin position="305"/>
        <end position="363"/>
    </location>
</feature>
<dbReference type="InterPro" id="IPR037249">
    <property type="entry name" value="TAFH/NHR1_dom_sf"/>
</dbReference>
<feature type="domain" description="TAFH" evidence="8">
    <location>
        <begin position="37"/>
        <end position="136"/>
    </location>
</feature>
<keyword evidence="3" id="KW-0805">Transcription regulation</keyword>
<protein>
    <submittedName>
        <fullName evidence="9">(pine wood nematode) hypothetical protein</fullName>
    </submittedName>
</protein>
<organism evidence="9 10">
    <name type="scientific">Bursaphelenchus xylophilus</name>
    <name type="common">Pinewood nematode worm</name>
    <name type="synonym">Aphelenchoides xylophilus</name>
    <dbReference type="NCBI Taxonomy" id="6326"/>
    <lineage>
        <taxon>Eukaryota</taxon>
        <taxon>Metazoa</taxon>
        <taxon>Ecdysozoa</taxon>
        <taxon>Nematoda</taxon>
        <taxon>Chromadorea</taxon>
        <taxon>Rhabditida</taxon>
        <taxon>Tylenchina</taxon>
        <taxon>Tylenchomorpha</taxon>
        <taxon>Aphelenchoidea</taxon>
        <taxon>Aphelenchoididae</taxon>
        <taxon>Bursaphelenchus</taxon>
    </lineage>
</organism>
<comment type="subcellular location">
    <subcellularLocation>
        <location evidence="1">Nucleus</location>
    </subcellularLocation>
</comment>
<proteinExistence type="inferred from homology"/>
<keyword evidence="10" id="KW-1185">Reference proteome</keyword>
<feature type="compositionally biased region" description="Low complexity" evidence="7">
    <location>
        <begin position="886"/>
        <end position="907"/>
    </location>
</feature>
<dbReference type="OrthoDB" id="5865875at2759"/>
<evidence type="ECO:0000256" key="4">
    <source>
        <dbReference type="ARBA" id="ARBA00023163"/>
    </source>
</evidence>
<sequence length="1375" mass="157208">MDMDQKMMPTHGVDSNHPPPPGPRLGNDRPPATEEPSGNDSALKCSKFFKTLLHLSHNNQNTPGTAQNVQILVQDVIAGRIQPEEFTSQLQNVLGSHAQPRLIPFLHSALPPLRSALLNKTVNIEGINVNECFTSTSQSQAGSTGIKQPQNPTSVSYMQQTMVQSQGQYAEGQYGQIKSESGVVYQPINPMPIPVSVPLDQVHNRNGNFYAEETIGVEQMEQNILVPDDLPPMLLDPQVLCNRLVEEMGGDCTSIDPEVFTKLSGIVEGRLRDLMNQLSLITEHRIEPLRLNPLYSQVNEPRRQLRFVEELEKQAFTRRQNLEREAWIKFSKSKTKDKDTVQKAKEIQRANQEENLNREANEAAIAALGGSRDAKAESQTGQYEGLSVCFKRKGSPKEQRCQVLGRLWAKRHVKSRLKESLSLVLSPIYSAPAECRYLDGYLFNMEQIQYPERNLDEEIIFRYSWTLRVSQRLLQNREKAVLNVSPPFCTAYNGVQMTWLLRLYDDFLLDMEEMDLDSNSKYVHITLYYKDGPTRDISLSMGRVSIYDQDHTCVISGMNLEGLDYTKGSGWSPGCSNNKQRKEVSDFVYSKINKNIIITAELRLKFRWFQPLAYLISPAVTKTSDLLQQEGLELIKRITNGTITVPHRGFFNENTDRYAIHRQNFIFLCQELSYRFETQVQVEDVMGRLYFDGIIAKEAECFEDYVDILEAATTLNFPSLKHECERFICQEVMLESSDLSFVKKMLILAERFKLRILKMVALGVLVDRTVQNENVETMRNELLQFAVQIHGAEESSEDSSDSSSENHQVVESVVGQLEVLTKHIKEVSLDAMDMWPQVGVGPLCSPGLFPQNFLQGRRSSLKNSRENLPLDAEKGNFRRRSVMFSLPSSLNSDNGNSNTSSSCSTPSYRESRPELLESMRARSSTDSEVKEIKNLKFRYVWPVRVSLRQLSPGEATILHVSPKFATVHDHVSFQWTLKVHGSANMDREDYDNFEDLPEEDKEYVAVSLYYVDGPVSSLELLSNIESSLASDRDSVREIAKVQACRGEEVELAPANRKKLSALVKSNVGRLIRIAVTLEIKADFFKTDAYLNAVSPTPFHSFLTENYKARASSKVWRRRSRQSFKRPRSNSEGHPDCKKIDLERAFNRVMERERALEDKGNYYASDDIGKKREHLFKKLLVNCCDSCERRASLIPCLASGDDEEDSAEKAEPQEEEHEHGEDANCFECPEDDKAEIHDTLANMYFNKVALPQMEYIEDFTDFLIDAELNDLPVLKRACERYLCGELNTKREIMTSLLLDLLFISMVFNLPVMKCMTLTELSERYNELETVDKLLQKDEYKKLNERIQRISDRNLHDLIDECKKFREQRVRVQQLEE</sequence>
<keyword evidence="5" id="KW-0539">Nucleus</keyword>
<feature type="compositionally biased region" description="Basic and acidic residues" evidence="7">
    <location>
        <begin position="909"/>
        <end position="922"/>
    </location>
</feature>
<evidence type="ECO:0000256" key="3">
    <source>
        <dbReference type="ARBA" id="ARBA00023015"/>
    </source>
</evidence>
<dbReference type="Proteomes" id="UP000582659">
    <property type="component" value="Unassembled WGS sequence"/>
</dbReference>
<feature type="region of interest" description="Disordered" evidence="7">
    <location>
        <begin position="1117"/>
        <end position="1136"/>
    </location>
</feature>
<dbReference type="InterPro" id="IPR003894">
    <property type="entry name" value="TAFH_NHR1"/>
</dbReference>
<gene>
    <name evidence="9" type="ORF">BXYJ_LOCUS1356</name>
</gene>
<evidence type="ECO:0000313" key="9">
    <source>
        <dbReference type="EMBL" id="CAD5209265.1"/>
    </source>
</evidence>
<evidence type="ECO:0000256" key="5">
    <source>
        <dbReference type="ARBA" id="ARBA00023242"/>
    </source>
</evidence>
<evidence type="ECO:0000259" key="8">
    <source>
        <dbReference type="PROSITE" id="PS51119"/>
    </source>
</evidence>
<dbReference type="CDD" id="cd08045">
    <property type="entry name" value="HFD_TAF4"/>
    <property type="match status" value="1"/>
</dbReference>
<dbReference type="PANTHER" id="PTHR15138">
    <property type="entry name" value="TRANSCRIPTION INITIATION FACTOR TFIID SUBUNIT 4"/>
    <property type="match status" value="1"/>
</dbReference>
<dbReference type="EMBL" id="CAJFDI010000001">
    <property type="protein sequence ID" value="CAD5209265.1"/>
    <property type="molecule type" value="Genomic_DNA"/>
</dbReference>
<name>A0A7I8XBD9_BURXY</name>
<feature type="region of interest" description="Disordered" evidence="7">
    <location>
        <begin position="1198"/>
        <end position="1223"/>
    </location>
</feature>
<dbReference type="GO" id="GO:0005669">
    <property type="term" value="C:transcription factor TFIID complex"/>
    <property type="evidence" value="ECO:0007669"/>
    <property type="project" value="InterPro"/>
</dbReference>
<dbReference type="Pfam" id="PF05236">
    <property type="entry name" value="TAF4"/>
    <property type="match status" value="1"/>
</dbReference>
<keyword evidence="4" id="KW-0804">Transcription</keyword>
<feature type="compositionally biased region" description="Basic residues" evidence="7">
    <location>
        <begin position="1117"/>
        <end position="1127"/>
    </location>
</feature>
<dbReference type="InterPro" id="IPR007900">
    <property type="entry name" value="TAF4_C"/>
</dbReference>
<dbReference type="SMR" id="A0A7I8XBD9"/>
<dbReference type="InterPro" id="IPR045144">
    <property type="entry name" value="TAF4"/>
</dbReference>
<dbReference type="Proteomes" id="UP000659654">
    <property type="component" value="Unassembled WGS sequence"/>
</dbReference>
<dbReference type="PROSITE" id="PS51119">
    <property type="entry name" value="TAFH"/>
    <property type="match status" value="1"/>
</dbReference>
<dbReference type="SUPFAM" id="SSF158553">
    <property type="entry name" value="TAFH domain-like"/>
    <property type="match status" value="1"/>
</dbReference>
<dbReference type="GO" id="GO:0016251">
    <property type="term" value="F:RNA polymerase II general transcription initiation factor activity"/>
    <property type="evidence" value="ECO:0007669"/>
    <property type="project" value="TreeGrafter"/>
</dbReference>
<dbReference type="SMART" id="SM00549">
    <property type="entry name" value="TAFH"/>
    <property type="match status" value="1"/>
</dbReference>
<evidence type="ECO:0000256" key="6">
    <source>
        <dbReference type="SAM" id="Coils"/>
    </source>
</evidence>
<dbReference type="EMBL" id="CAJFCV020000001">
    <property type="protein sequence ID" value="CAG9084167.1"/>
    <property type="molecule type" value="Genomic_DNA"/>
</dbReference>
<dbReference type="Gene3D" id="1.20.120.1110">
    <property type="entry name" value="TAFH/NHR1 domain"/>
    <property type="match status" value="1"/>
</dbReference>
<evidence type="ECO:0000256" key="7">
    <source>
        <dbReference type="SAM" id="MobiDB-lite"/>
    </source>
</evidence>
<feature type="region of interest" description="Disordered" evidence="7">
    <location>
        <begin position="1"/>
        <end position="41"/>
    </location>
</feature>
<dbReference type="Pfam" id="PF07531">
    <property type="entry name" value="TAFH"/>
    <property type="match status" value="1"/>
</dbReference>
<evidence type="ECO:0000313" key="10">
    <source>
        <dbReference type="Proteomes" id="UP000659654"/>
    </source>
</evidence>
<comment type="similarity">
    <text evidence="2">Belongs to the TAF4 family.</text>
</comment>
<keyword evidence="6" id="KW-0175">Coiled coil</keyword>
<reference evidence="9" key="1">
    <citation type="submission" date="2020-09" db="EMBL/GenBank/DDBJ databases">
        <authorList>
            <person name="Kikuchi T."/>
        </authorList>
    </citation>
    <scope>NUCLEOTIDE SEQUENCE</scope>
    <source>
        <strain evidence="9">Ka4C1</strain>
    </source>
</reference>
<dbReference type="GO" id="GO:0006367">
    <property type="term" value="P:transcription initiation at RNA polymerase II promoter"/>
    <property type="evidence" value="ECO:0007669"/>
    <property type="project" value="TreeGrafter"/>
</dbReference>
<dbReference type="PANTHER" id="PTHR15138:SF14">
    <property type="entry name" value="TRANSCRIPTION INITIATION FACTOR TFIID SUBUNIT 4"/>
    <property type="match status" value="1"/>
</dbReference>